<evidence type="ECO:0000256" key="1">
    <source>
        <dbReference type="SAM" id="SignalP"/>
    </source>
</evidence>
<feature type="signal peptide" evidence="1">
    <location>
        <begin position="1"/>
        <end position="18"/>
    </location>
</feature>
<protein>
    <submittedName>
        <fullName evidence="2">Uncharacterized protein</fullName>
    </submittedName>
</protein>
<dbReference type="PANTHER" id="PTHR36649:SF28">
    <property type="entry name" value="UBIQUITIN-LIKE DOMAIN-CONTAINING PROTEIN"/>
    <property type="match status" value="1"/>
</dbReference>
<reference evidence="2 3" key="1">
    <citation type="submission" date="2018-10" db="EMBL/GenBank/DDBJ databases">
        <title>Genome assembly for a Yunnan-Guizhou Plateau 3E fish, Anabarilius grahami (Regan), and its evolutionary and genetic applications.</title>
        <authorList>
            <person name="Jiang W."/>
        </authorList>
    </citation>
    <scope>NUCLEOTIDE SEQUENCE [LARGE SCALE GENOMIC DNA]</scope>
    <source>
        <strain evidence="2">AG-KIZ</strain>
        <tissue evidence="2">Muscle</tissue>
    </source>
</reference>
<dbReference type="AlphaFoldDB" id="A0A3N0Y3S0"/>
<evidence type="ECO:0000313" key="3">
    <source>
        <dbReference type="Proteomes" id="UP000281406"/>
    </source>
</evidence>
<gene>
    <name evidence="2" type="ORF">DPX16_9850</name>
</gene>
<feature type="chain" id="PRO_5018162968" evidence="1">
    <location>
        <begin position="19"/>
        <end position="322"/>
    </location>
</feature>
<sequence length="322" mass="36134">MLPFVSLTGLSAVLLSVAALFQHNSDPVAEGDAFSIPSKPEQLRSTKGLHFCLGPSDVSLRHWLENKRLLIELLYTLLAKKEEGVHSNVLLQALSSFTGVAVKAYTDLEKPKGDELTSFLLQASTPLEILNTGSCKELFVNMDKFFDPKFDYDCTNVKDDITFTRGNEPYIRPSGWKRIALKVLDKYPDGNAWLGTDGWRSHSVDGEWPVSYHGTSMFSAKSIIESNYKAGSRDRFGRGIYSTSDINEAAEYSEIFTCEETGKRYKVLLQNRINPKMRKVCSRQESDSNYWLIGIPLGTNRGKEKATVENAIRPYGILLKEV</sequence>
<evidence type="ECO:0000313" key="2">
    <source>
        <dbReference type="EMBL" id="ROL40856.1"/>
    </source>
</evidence>
<dbReference type="PANTHER" id="PTHR36649">
    <property type="entry name" value="UBIQUITIN-LIKE DOMAIN-CONTAINING PROTEIN"/>
    <property type="match status" value="1"/>
</dbReference>
<organism evidence="2 3">
    <name type="scientific">Anabarilius grahami</name>
    <name type="common">Kanglang fish</name>
    <name type="synonym">Barilius grahami</name>
    <dbReference type="NCBI Taxonomy" id="495550"/>
    <lineage>
        <taxon>Eukaryota</taxon>
        <taxon>Metazoa</taxon>
        <taxon>Chordata</taxon>
        <taxon>Craniata</taxon>
        <taxon>Vertebrata</taxon>
        <taxon>Euteleostomi</taxon>
        <taxon>Actinopterygii</taxon>
        <taxon>Neopterygii</taxon>
        <taxon>Teleostei</taxon>
        <taxon>Ostariophysi</taxon>
        <taxon>Cypriniformes</taxon>
        <taxon>Xenocyprididae</taxon>
        <taxon>Xenocypridinae</taxon>
        <taxon>Xenocypridinae incertae sedis</taxon>
        <taxon>Anabarilius</taxon>
    </lineage>
</organism>
<keyword evidence="3" id="KW-1185">Reference proteome</keyword>
<dbReference type="Proteomes" id="UP000281406">
    <property type="component" value="Unassembled WGS sequence"/>
</dbReference>
<dbReference type="OrthoDB" id="428577at2759"/>
<dbReference type="EMBL" id="RJVU01053127">
    <property type="protein sequence ID" value="ROL40856.1"/>
    <property type="molecule type" value="Genomic_DNA"/>
</dbReference>
<name>A0A3N0Y3S0_ANAGA</name>
<dbReference type="SUPFAM" id="SSF56399">
    <property type="entry name" value="ADP-ribosylation"/>
    <property type="match status" value="1"/>
</dbReference>
<comment type="caution">
    <text evidence="2">The sequence shown here is derived from an EMBL/GenBank/DDBJ whole genome shotgun (WGS) entry which is preliminary data.</text>
</comment>
<accession>A0A3N0Y3S0</accession>
<dbReference type="Gene3D" id="3.90.175.10">
    <property type="entry name" value="Diphtheria Toxin, domain 1"/>
    <property type="match status" value="1"/>
</dbReference>
<proteinExistence type="predicted"/>
<keyword evidence="1" id="KW-0732">Signal</keyword>